<keyword evidence="2 3" id="KW-0732">Signal</keyword>
<dbReference type="EMBL" id="QGKL01000041">
    <property type="protein sequence ID" value="PWQ94224.1"/>
    <property type="molecule type" value="Genomic_DNA"/>
</dbReference>
<dbReference type="OrthoDB" id="9764688at2"/>
<organism evidence="5 6">
    <name type="scientific">Leucothrix arctica</name>
    <dbReference type="NCBI Taxonomy" id="1481894"/>
    <lineage>
        <taxon>Bacteria</taxon>
        <taxon>Pseudomonadati</taxon>
        <taxon>Pseudomonadota</taxon>
        <taxon>Gammaproteobacteria</taxon>
        <taxon>Thiotrichales</taxon>
        <taxon>Thiotrichaceae</taxon>
        <taxon>Leucothrix</taxon>
    </lineage>
</organism>
<feature type="signal peptide" evidence="3">
    <location>
        <begin position="1"/>
        <end position="21"/>
    </location>
</feature>
<feature type="chain" id="PRO_5016407948" evidence="3">
    <location>
        <begin position="22"/>
        <end position="405"/>
    </location>
</feature>
<reference evidence="5 6" key="1">
    <citation type="submission" date="2018-05" db="EMBL/GenBank/DDBJ databases">
        <title>Leucothrix arctica sp. nov., isolated from Arctic seawater.</title>
        <authorList>
            <person name="Choi A."/>
            <person name="Baek K."/>
        </authorList>
    </citation>
    <scope>NUCLEOTIDE SEQUENCE [LARGE SCALE GENOMIC DNA]</scope>
    <source>
        <strain evidence="5 6">IMCC9719</strain>
    </source>
</reference>
<dbReference type="CDD" id="cd14657">
    <property type="entry name" value="Imelysin_IrpA-like"/>
    <property type="match status" value="1"/>
</dbReference>
<dbReference type="InterPro" id="IPR018976">
    <property type="entry name" value="Imelysin-like"/>
</dbReference>
<accession>A0A317C6I0</accession>
<keyword evidence="6" id="KW-1185">Reference proteome</keyword>
<name>A0A317C6I0_9GAMM</name>
<dbReference type="AlphaFoldDB" id="A0A317C6I0"/>
<dbReference type="Proteomes" id="UP000245506">
    <property type="component" value="Unassembled WGS sequence"/>
</dbReference>
<protein>
    <submittedName>
        <fullName evidence="5">Peptidase</fullName>
    </submittedName>
</protein>
<sequence length="405" mass="43625">MKALISTLALTSILVFSTATAAPITPKDTMNTYVNIAHASFADSLSTAKTLKVAIDEFVSNPTTETMQDAKDAWLAARIPYGQTEAFRFANPNVDDWEGQVNAWPLDEGLIDYVDSTYEHEDGNSLGEANIIAGKEKIDMALLRSFHEKGGSEANVATGYHAIEFLLWGQDLNKSKTDAGLRTFTDYAKGTDCTNGNCDRRGEYLTAATDLLVADLNDIVADWAPEKDNYRKTFLALEANEALRRMLFGLGSLSLGELAGQRINVALLAHSQEDEHSCFSDNTHVDIAENARGIQNIYTGTYKRVNGETFKGASLAELLALKNPELSKSLTAKLAISQSKAADVVKAAESGEYFDQQIAANNSTGNARVQSVIDALRLQTGDIEAASKAFGIPSLSADSSESTGG</sequence>
<evidence type="ECO:0000256" key="2">
    <source>
        <dbReference type="ARBA" id="ARBA00022729"/>
    </source>
</evidence>
<dbReference type="RefSeq" id="WP_109824979.1">
    <property type="nucleotide sequence ID" value="NZ_QGKL01000041.1"/>
</dbReference>
<gene>
    <name evidence="5" type="ORF">DKT75_16960</name>
</gene>
<evidence type="ECO:0000256" key="1">
    <source>
        <dbReference type="ARBA" id="ARBA00004196"/>
    </source>
</evidence>
<feature type="domain" description="Imelysin-like" evidence="4">
    <location>
        <begin position="37"/>
        <end position="380"/>
    </location>
</feature>
<dbReference type="Pfam" id="PF09375">
    <property type="entry name" value="Peptidase_M75"/>
    <property type="match status" value="1"/>
</dbReference>
<comment type="caution">
    <text evidence="5">The sequence shown here is derived from an EMBL/GenBank/DDBJ whole genome shotgun (WGS) entry which is preliminary data.</text>
</comment>
<evidence type="ECO:0000313" key="6">
    <source>
        <dbReference type="Proteomes" id="UP000245506"/>
    </source>
</evidence>
<proteinExistence type="predicted"/>
<dbReference type="GO" id="GO:0030313">
    <property type="term" value="C:cell envelope"/>
    <property type="evidence" value="ECO:0007669"/>
    <property type="project" value="UniProtKB-SubCell"/>
</dbReference>
<comment type="subcellular location">
    <subcellularLocation>
        <location evidence="1">Cell envelope</location>
    </subcellularLocation>
</comment>
<dbReference type="Gene3D" id="1.20.1420.20">
    <property type="entry name" value="M75 peptidase, HXXE motif"/>
    <property type="match status" value="1"/>
</dbReference>
<evidence type="ECO:0000259" key="4">
    <source>
        <dbReference type="Pfam" id="PF09375"/>
    </source>
</evidence>
<evidence type="ECO:0000313" key="5">
    <source>
        <dbReference type="EMBL" id="PWQ94224.1"/>
    </source>
</evidence>
<evidence type="ECO:0000256" key="3">
    <source>
        <dbReference type="SAM" id="SignalP"/>
    </source>
</evidence>
<dbReference type="InterPro" id="IPR038352">
    <property type="entry name" value="Imelysin_sf"/>
</dbReference>